<dbReference type="STRING" id="104663.SAMN04488121_1031024"/>
<dbReference type="Proteomes" id="UP000199045">
    <property type="component" value="Unassembled WGS sequence"/>
</dbReference>
<gene>
    <name evidence="2" type="ORF">SAMN04488121_1031024</name>
</gene>
<sequence>MKASLRDIVVSLLYVLLAIVVTLFVIEFVLPYLSFKSDTGFLKLKQQYYPNLIWRVCFYIHVFSAFLLLAAGLTQFSNALLSTYPKLHRIIGRFYAWELFLINFPTGMVLSVTAIGPWIAKLGFVVLDCLWFWYTYKGVVAIKNNNVLLHKHFMMRSYALTLSAITLRVINVITMNYLHYDPIVVYTIVAWMGWLPNLLFVELLIRRQAKKALAVVQRDKIVASYN</sequence>
<accession>A0A1G7SUR5</accession>
<protein>
    <submittedName>
        <fullName evidence="2">Predicted membrane protein</fullName>
    </submittedName>
</protein>
<feature type="transmembrane region" description="Helical" evidence="1">
    <location>
        <begin position="52"/>
        <end position="73"/>
    </location>
</feature>
<keyword evidence="1" id="KW-0472">Membrane</keyword>
<name>A0A1G7SUR5_CHIFI</name>
<dbReference type="AlphaFoldDB" id="A0A1G7SUR5"/>
<dbReference type="OrthoDB" id="6385003at2"/>
<dbReference type="EMBL" id="FNBN01000003">
    <property type="protein sequence ID" value="SDG26807.1"/>
    <property type="molecule type" value="Genomic_DNA"/>
</dbReference>
<evidence type="ECO:0000313" key="2">
    <source>
        <dbReference type="EMBL" id="SDG26807.1"/>
    </source>
</evidence>
<dbReference type="InterPro" id="IPR018750">
    <property type="entry name" value="DUF2306_membrane"/>
</dbReference>
<organism evidence="2 3">
    <name type="scientific">Chitinophaga filiformis</name>
    <name type="common">Myxococcus filiformis</name>
    <name type="synonym">Flexibacter filiformis</name>
    <dbReference type="NCBI Taxonomy" id="104663"/>
    <lineage>
        <taxon>Bacteria</taxon>
        <taxon>Pseudomonadati</taxon>
        <taxon>Bacteroidota</taxon>
        <taxon>Chitinophagia</taxon>
        <taxon>Chitinophagales</taxon>
        <taxon>Chitinophagaceae</taxon>
        <taxon>Chitinophaga</taxon>
    </lineage>
</organism>
<evidence type="ECO:0000313" key="3">
    <source>
        <dbReference type="Proteomes" id="UP000199045"/>
    </source>
</evidence>
<proteinExistence type="predicted"/>
<feature type="transmembrane region" description="Helical" evidence="1">
    <location>
        <begin position="12"/>
        <end position="32"/>
    </location>
</feature>
<feature type="transmembrane region" description="Helical" evidence="1">
    <location>
        <begin position="118"/>
        <end position="136"/>
    </location>
</feature>
<keyword evidence="1" id="KW-0812">Transmembrane</keyword>
<dbReference type="Pfam" id="PF10067">
    <property type="entry name" value="DUF2306"/>
    <property type="match status" value="1"/>
</dbReference>
<keyword evidence="1" id="KW-1133">Transmembrane helix</keyword>
<feature type="transmembrane region" description="Helical" evidence="1">
    <location>
        <begin position="183"/>
        <end position="205"/>
    </location>
</feature>
<feature type="transmembrane region" description="Helical" evidence="1">
    <location>
        <begin position="157"/>
        <end position="177"/>
    </location>
</feature>
<reference evidence="2 3" key="1">
    <citation type="submission" date="2016-10" db="EMBL/GenBank/DDBJ databases">
        <authorList>
            <person name="de Groot N.N."/>
        </authorList>
    </citation>
    <scope>NUCLEOTIDE SEQUENCE [LARGE SCALE GENOMIC DNA]</scope>
    <source>
        <strain evidence="2 3">DSM 527</strain>
    </source>
</reference>
<dbReference type="RefSeq" id="WP_089834027.1">
    <property type="nucleotide sequence ID" value="NZ_FNBN01000003.1"/>
</dbReference>
<evidence type="ECO:0000256" key="1">
    <source>
        <dbReference type="SAM" id="Phobius"/>
    </source>
</evidence>